<name>K2M7Z0_9HYPH</name>
<comment type="caution">
    <text evidence="1">The sequence shown here is derived from an EMBL/GenBank/DDBJ whole genome shotgun (WGS) entry which is preliminary data.</text>
</comment>
<evidence type="ECO:0008006" key="3">
    <source>
        <dbReference type="Google" id="ProtNLM"/>
    </source>
</evidence>
<proteinExistence type="predicted"/>
<reference evidence="1 2" key="1">
    <citation type="journal article" date="2012" name="J. Bacteriol.">
        <title>Genome Sequence of Nitratireductor pacificus Type Strain pht-3B.</title>
        <authorList>
            <person name="Lai Q."/>
            <person name="Li G."/>
            <person name="Shao Z."/>
        </authorList>
    </citation>
    <scope>NUCLEOTIDE SEQUENCE [LARGE SCALE GENOMIC DNA]</scope>
    <source>
        <strain evidence="2">pht-3B</strain>
    </source>
</reference>
<keyword evidence="2" id="KW-1185">Reference proteome</keyword>
<evidence type="ECO:0000313" key="1">
    <source>
        <dbReference type="EMBL" id="EKF17080.1"/>
    </source>
</evidence>
<accession>K2M7Z0</accession>
<sequence length="236" mass="26875">MEDGGMSGMRVLIGCEYSGIVRRAFAARGHDAWSCDLLPADDRSNRHIVGDLRGLLAQEWDLLIVAHPPCTRLCRSGRRWLSGAGKMTPPKKLPRGRSWDDLKAEFDEGVSLFTECWRAPIPRVAIENPEMHDLARERMPADLPRPHMVQPFWFGHPEYKATGWYLRGLPTLVETDRLPEPVKGSDEWKRWNRVWRMSPGADRGKERSRFFPGMADAMADQWGRAALEDIALEAAE</sequence>
<protein>
    <recommendedName>
        <fullName evidence="3">DNA cytosine methyltransferase</fullName>
    </recommendedName>
</protein>
<evidence type="ECO:0000313" key="2">
    <source>
        <dbReference type="Proteomes" id="UP000006786"/>
    </source>
</evidence>
<dbReference type="EMBL" id="AMRM01000030">
    <property type="protein sequence ID" value="EKF17080.1"/>
    <property type="molecule type" value="Genomic_DNA"/>
</dbReference>
<gene>
    <name evidence="1" type="ORF">NA2_19958</name>
</gene>
<dbReference type="AlphaFoldDB" id="K2M7Z0"/>
<dbReference type="STRING" id="391937.NA2_19958"/>
<dbReference type="eggNOG" id="COG0270">
    <property type="taxonomic scope" value="Bacteria"/>
</dbReference>
<dbReference type="Proteomes" id="UP000006786">
    <property type="component" value="Unassembled WGS sequence"/>
</dbReference>
<dbReference type="PATRIC" id="fig|391937.3.peg.4091"/>
<organism evidence="1 2">
    <name type="scientific">Nitratireductor pacificus pht-3B</name>
    <dbReference type="NCBI Taxonomy" id="391937"/>
    <lineage>
        <taxon>Bacteria</taxon>
        <taxon>Pseudomonadati</taxon>
        <taxon>Pseudomonadota</taxon>
        <taxon>Alphaproteobacteria</taxon>
        <taxon>Hyphomicrobiales</taxon>
        <taxon>Phyllobacteriaceae</taxon>
        <taxon>Nitratireductor</taxon>
    </lineage>
</organism>